<dbReference type="STRING" id="1262585.BJI46_11600"/>
<evidence type="ECO:0000313" key="3">
    <source>
        <dbReference type="Proteomes" id="UP000185895"/>
    </source>
</evidence>
<sequence>MSNLTPEKKFSNVRKLETNDPASASTFNNQAQQLLNRTEYLHSFNLYKTLTSASNHTIDVTQASNFYIVLTAATQIQFATYSPDQAEMRSVNLLLKQDAVGNRKVTWASNIKWSQGRQPVLSFDPNVTDIINLFTTDGGQSWYGSMSSGWIE</sequence>
<feature type="compositionally biased region" description="Basic and acidic residues" evidence="1">
    <location>
        <begin position="1"/>
        <end position="18"/>
    </location>
</feature>
<dbReference type="RefSeq" id="WP_070069620.1">
    <property type="nucleotide sequence ID" value="NZ_MKKK01000017.1"/>
</dbReference>
<evidence type="ECO:0000256" key="1">
    <source>
        <dbReference type="SAM" id="MobiDB-lite"/>
    </source>
</evidence>
<name>A0A1E7RC00_9GAMM</name>
<evidence type="ECO:0000313" key="2">
    <source>
        <dbReference type="EMBL" id="OEY96920.1"/>
    </source>
</evidence>
<dbReference type="Proteomes" id="UP000185895">
    <property type="component" value="Unassembled WGS sequence"/>
</dbReference>
<feature type="region of interest" description="Disordered" evidence="1">
    <location>
        <begin position="1"/>
        <end position="25"/>
    </location>
</feature>
<dbReference type="AlphaFoldDB" id="A0A1E7RC00"/>
<dbReference type="OrthoDB" id="6629259at2"/>
<organism evidence="2 3">
    <name type="scientific">Acinetobacter qingfengensis</name>
    <dbReference type="NCBI Taxonomy" id="1262585"/>
    <lineage>
        <taxon>Bacteria</taxon>
        <taxon>Pseudomonadati</taxon>
        <taxon>Pseudomonadota</taxon>
        <taxon>Gammaproteobacteria</taxon>
        <taxon>Moraxellales</taxon>
        <taxon>Moraxellaceae</taxon>
        <taxon>Acinetobacter</taxon>
    </lineage>
</organism>
<accession>A0A1E7RC00</accession>
<protein>
    <submittedName>
        <fullName evidence="2">Uncharacterized protein</fullName>
    </submittedName>
</protein>
<comment type="caution">
    <text evidence="2">The sequence shown here is derived from an EMBL/GenBank/DDBJ whole genome shotgun (WGS) entry which is preliminary data.</text>
</comment>
<keyword evidence="3" id="KW-1185">Reference proteome</keyword>
<gene>
    <name evidence="2" type="ORF">BJI46_11600</name>
</gene>
<reference evidence="2 3" key="1">
    <citation type="submission" date="2016-09" db="EMBL/GenBank/DDBJ databases">
        <authorList>
            <person name="Capua I."/>
            <person name="De Benedictis P."/>
            <person name="Joannis T."/>
            <person name="Lombin L.H."/>
            <person name="Cattoli G."/>
        </authorList>
    </citation>
    <scope>NUCLEOTIDE SEQUENCE [LARGE SCALE GENOMIC DNA]</scope>
    <source>
        <strain evidence="2 3">ANC 4671</strain>
    </source>
</reference>
<dbReference type="EMBL" id="MKKK01000017">
    <property type="protein sequence ID" value="OEY96920.1"/>
    <property type="molecule type" value="Genomic_DNA"/>
</dbReference>
<proteinExistence type="predicted"/>